<dbReference type="EMBL" id="JBHUMM010000010">
    <property type="protein sequence ID" value="MFD2671387.1"/>
    <property type="molecule type" value="Genomic_DNA"/>
</dbReference>
<name>A0ABW5R8K3_9BACL</name>
<dbReference type="Proteomes" id="UP001597497">
    <property type="component" value="Unassembled WGS sequence"/>
</dbReference>
<feature type="transmembrane region" description="Helical" evidence="8">
    <location>
        <begin position="296"/>
        <end position="323"/>
    </location>
</feature>
<dbReference type="InterPro" id="IPR050640">
    <property type="entry name" value="Bact_2-comp_sensor_kinase"/>
</dbReference>
<gene>
    <name evidence="10" type="ORF">ACFSUC_07180</name>
</gene>
<dbReference type="Pfam" id="PF02743">
    <property type="entry name" value="dCache_1"/>
    <property type="match status" value="1"/>
</dbReference>
<evidence type="ECO:0000256" key="1">
    <source>
        <dbReference type="ARBA" id="ARBA00004651"/>
    </source>
</evidence>
<evidence type="ECO:0000259" key="9">
    <source>
        <dbReference type="PROSITE" id="PS50885"/>
    </source>
</evidence>
<dbReference type="SUPFAM" id="SSF55874">
    <property type="entry name" value="ATPase domain of HSP90 chaperone/DNA topoisomerase II/histidine kinase"/>
    <property type="match status" value="1"/>
</dbReference>
<dbReference type="InterPro" id="IPR003660">
    <property type="entry name" value="HAMP_dom"/>
</dbReference>
<feature type="transmembrane region" description="Helical" evidence="8">
    <location>
        <begin position="12"/>
        <end position="33"/>
    </location>
</feature>
<keyword evidence="3" id="KW-0597">Phosphoprotein</keyword>
<dbReference type="CDD" id="cd06225">
    <property type="entry name" value="HAMP"/>
    <property type="match status" value="1"/>
</dbReference>
<dbReference type="PROSITE" id="PS50885">
    <property type="entry name" value="HAMP"/>
    <property type="match status" value="1"/>
</dbReference>
<sequence>MHRLKALTIQRQLFTIIILFVFIPSLLVGWFWYQASTETIKQNAIDSNMKLVDQTSKALDMYMENVEVSTYPFIDNLNIQRFIRPSSLSPYALFMLTERIEDDLFDQMIEGRPDIAGISLVTETGRQVTDYHRMKEMLQMEDIHARNIALMERVDELENFHIIGVNRLGATPVLTVIRKLHSASTYWIEGMLVVDIHLKHMAHITENISLGGFHVRIVDEKGEVIYDPAPDQLGRKLSKEQMTYFQPLHDSSNPLDVQTREENIVIFHRSEMTNWILAAQIPLQTIMADMIDLRNLTMLVGTIIIILGMVAIGGFSLSITRALTYLQKLMKRVESGDFSVRSSKIRFKNKEIGRLFESFYVMVTELKRLVQEVHLSRFKEQEMKIKQKESALQAMQSHINPHFLYNTLEIINSHAILENNMAISKMTTSLAHMFRYNIGNAKQIVQLTEEMAHIRSYMEIQKARYRKLEVDIDVDLEEAEQVSTIRLTLQPLLENAFLHGYQQHKKKPTYMGLSGKAYADYYEIRMVDHGGGMEEEIMQKYNLAFSHKSDDLSAISKTFTSIGLINVHERIRLAFGYPYGLHLERSDSNGTVILIRLPYADNGLRYKGHQD</sequence>
<dbReference type="Pfam" id="PF06580">
    <property type="entry name" value="His_kinase"/>
    <property type="match status" value="1"/>
</dbReference>
<dbReference type="GO" id="GO:0004673">
    <property type="term" value="F:protein histidine kinase activity"/>
    <property type="evidence" value="ECO:0007669"/>
    <property type="project" value="UniProtKB-EC"/>
</dbReference>
<evidence type="ECO:0000256" key="6">
    <source>
        <dbReference type="ARBA" id="ARBA00022989"/>
    </source>
</evidence>
<proteinExistence type="predicted"/>
<evidence type="ECO:0000256" key="5">
    <source>
        <dbReference type="ARBA" id="ARBA00022692"/>
    </source>
</evidence>
<evidence type="ECO:0000256" key="3">
    <source>
        <dbReference type="ARBA" id="ARBA00022553"/>
    </source>
</evidence>
<keyword evidence="4 10" id="KW-0808">Transferase</keyword>
<comment type="caution">
    <text evidence="10">The sequence shown here is derived from an EMBL/GenBank/DDBJ whole genome shotgun (WGS) entry which is preliminary data.</text>
</comment>
<dbReference type="SMART" id="SM00304">
    <property type="entry name" value="HAMP"/>
    <property type="match status" value="1"/>
</dbReference>
<dbReference type="InterPro" id="IPR036890">
    <property type="entry name" value="HATPase_C_sf"/>
</dbReference>
<keyword evidence="5 8" id="KW-0812">Transmembrane</keyword>
<dbReference type="PANTHER" id="PTHR34220:SF7">
    <property type="entry name" value="SENSOR HISTIDINE KINASE YPDA"/>
    <property type="match status" value="1"/>
</dbReference>
<evidence type="ECO:0000313" key="11">
    <source>
        <dbReference type="Proteomes" id="UP001597497"/>
    </source>
</evidence>
<dbReference type="Gene3D" id="3.30.450.20">
    <property type="entry name" value="PAS domain"/>
    <property type="match status" value="1"/>
</dbReference>
<evidence type="ECO:0000256" key="2">
    <source>
        <dbReference type="ARBA" id="ARBA00022475"/>
    </source>
</evidence>
<keyword evidence="10" id="KW-0418">Kinase</keyword>
<evidence type="ECO:0000256" key="8">
    <source>
        <dbReference type="SAM" id="Phobius"/>
    </source>
</evidence>
<keyword evidence="11" id="KW-1185">Reference proteome</keyword>
<evidence type="ECO:0000256" key="7">
    <source>
        <dbReference type="ARBA" id="ARBA00023136"/>
    </source>
</evidence>
<feature type="domain" description="HAMP" evidence="9">
    <location>
        <begin position="317"/>
        <end position="371"/>
    </location>
</feature>
<comment type="subcellular location">
    <subcellularLocation>
        <location evidence="1">Cell membrane</location>
        <topology evidence="1">Multi-pass membrane protein</topology>
    </subcellularLocation>
</comment>
<protein>
    <submittedName>
        <fullName evidence="10">Sensor histidine kinase</fullName>
        <ecNumber evidence="10">2.7.13.3</ecNumber>
    </submittedName>
</protein>
<dbReference type="Gene3D" id="3.30.565.10">
    <property type="entry name" value="Histidine kinase-like ATPase, C-terminal domain"/>
    <property type="match status" value="1"/>
</dbReference>
<evidence type="ECO:0000313" key="10">
    <source>
        <dbReference type="EMBL" id="MFD2671387.1"/>
    </source>
</evidence>
<dbReference type="SUPFAM" id="SSF158472">
    <property type="entry name" value="HAMP domain-like"/>
    <property type="match status" value="1"/>
</dbReference>
<keyword evidence="2" id="KW-1003">Cell membrane</keyword>
<dbReference type="PANTHER" id="PTHR34220">
    <property type="entry name" value="SENSOR HISTIDINE KINASE YPDA"/>
    <property type="match status" value="1"/>
</dbReference>
<keyword evidence="7 8" id="KW-0472">Membrane</keyword>
<reference evidence="11" key="1">
    <citation type="journal article" date="2019" name="Int. J. Syst. Evol. Microbiol.">
        <title>The Global Catalogue of Microorganisms (GCM) 10K type strain sequencing project: providing services to taxonomists for standard genome sequencing and annotation.</title>
        <authorList>
            <consortium name="The Broad Institute Genomics Platform"/>
            <consortium name="The Broad Institute Genome Sequencing Center for Infectious Disease"/>
            <person name="Wu L."/>
            <person name="Ma J."/>
        </authorList>
    </citation>
    <scope>NUCLEOTIDE SEQUENCE [LARGE SCALE GENOMIC DNA]</scope>
    <source>
        <strain evidence="11">KCTC 33676</strain>
    </source>
</reference>
<dbReference type="InterPro" id="IPR010559">
    <property type="entry name" value="Sig_transdc_His_kin_internal"/>
</dbReference>
<organism evidence="10 11">
    <name type="scientific">Marinicrinis sediminis</name>
    <dbReference type="NCBI Taxonomy" id="1652465"/>
    <lineage>
        <taxon>Bacteria</taxon>
        <taxon>Bacillati</taxon>
        <taxon>Bacillota</taxon>
        <taxon>Bacilli</taxon>
        <taxon>Bacillales</taxon>
        <taxon>Paenibacillaceae</taxon>
    </lineage>
</organism>
<dbReference type="RefSeq" id="WP_379928845.1">
    <property type="nucleotide sequence ID" value="NZ_JBHUMM010000010.1"/>
</dbReference>
<dbReference type="InterPro" id="IPR033479">
    <property type="entry name" value="dCache_1"/>
</dbReference>
<keyword evidence="6 8" id="KW-1133">Transmembrane helix</keyword>
<dbReference type="EC" id="2.7.13.3" evidence="10"/>
<dbReference type="Gene3D" id="1.10.8.500">
    <property type="entry name" value="HAMP domain in histidine kinase"/>
    <property type="match status" value="1"/>
</dbReference>
<accession>A0ABW5R8K3</accession>
<evidence type="ECO:0000256" key="4">
    <source>
        <dbReference type="ARBA" id="ARBA00022679"/>
    </source>
</evidence>